<dbReference type="InterPro" id="IPR001810">
    <property type="entry name" value="F-box_dom"/>
</dbReference>
<feature type="non-terminal residue" evidence="2">
    <location>
        <position position="1"/>
    </location>
</feature>
<evidence type="ECO:0000259" key="1">
    <source>
        <dbReference type="Pfam" id="PF00646"/>
    </source>
</evidence>
<name>A0A1E5V2N2_9POAL</name>
<accession>A0A1E5V2N2</accession>
<gene>
    <name evidence="2" type="ORF">BAE44_0019571</name>
</gene>
<dbReference type="AlphaFoldDB" id="A0A1E5V2N2"/>
<keyword evidence="3" id="KW-1185">Reference proteome</keyword>
<dbReference type="PANTHER" id="PTHR32133:SF386">
    <property type="entry name" value="F-BOX DOMAIN-CONTAINING PROTEIN"/>
    <property type="match status" value="1"/>
</dbReference>
<dbReference type="InterPro" id="IPR036047">
    <property type="entry name" value="F-box-like_dom_sf"/>
</dbReference>
<evidence type="ECO:0000313" key="3">
    <source>
        <dbReference type="Proteomes" id="UP000095767"/>
    </source>
</evidence>
<dbReference type="SUPFAM" id="SSF81383">
    <property type="entry name" value="F-box domain"/>
    <property type="match status" value="1"/>
</dbReference>
<protein>
    <recommendedName>
        <fullName evidence="1">F-box domain-containing protein</fullName>
    </recommendedName>
</protein>
<comment type="caution">
    <text evidence="2">The sequence shown here is derived from an EMBL/GenBank/DDBJ whole genome shotgun (WGS) entry which is preliminary data.</text>
</comment>
<reference evidence="2 3" key="1">
    <citation type="submission" date="2016-09" db="EMBL/GenBank/DDBJ databases">
        <title>The draft genome of Dichanthelium oligosanthes: A C3 panicoid grass species.</title>
        <authorList>
            <person name="Studer A.J."/>
            <person name="Schnable J.C."/>
            <person name="Brutnell T.P."/>
        </authorList>
    </citation>
    <scope>NUCLEOTIDE SEQUENCE [LARGE SCALE GENOMIC DNA]</scope>
    <source>
        <strain evidence="3">cv. Kellogg 1175</strain>
        <tissue evidence="2">Leaf</tissue>
    </source>
</reference>
<dbReference type="Proteomes" id="UP000095767">
    <property type="component" value="Unassembled WGS sequence"/>
</dbReference>
<dbReference type="Pfam" id="PF00646">
    <property type="entry name" value="F-box"/>
    <property type="match status" value="1"/>
</dbReference>
<evidence type="ECO:0000313" key="2">
    <source>
        <dbReference type="EMBL" id="OEL19410.1"/>
    </source>
</evidence>
<proteinExistence type="predicted"/>
<dbReference type="PANTHER" id="PTHR32133">
    <property type="entry name" value="OS07G0120400 PROTEIN"/>
    <property type="match status" value="1"/>
</dbReference>
<feature type="domain" description="F-box" evidence="1">
    <location>
        <begin position="41"/>
        <end position="74"/>
    </location>
</feature>
<organism evidence="2 3">
    <name type="scientific">Dichanthelium oligosanthes</name>
    <dbReference type="NCBI Taxonomy" id="888268"/>
    <lineage>
        <taxon>Eukaryota</taxon>
        <taxon>Viridiplantae</taxon>
        <taxon>Streptophyta</taxon>
        <taxon>Embryophyta</taxon>
        <taxon>Tracheophyta</taxon>
        <taxon>Spermatophyta</taxon>
        <taxon>Magnoliopsida</taxon>
        <taxon>Liliopsida</taxon>
        <taxon>Poales</taxon>
        <taxon>Poaceae</taxon>
        <taxon>PACMAD clade</taxon>
        <taxon>Panicoideae</taxon>
        <taxon>Panicodae</taxon>
        <taxon>Paniceae</taxon>
        <taxon>Dichantheliinae</taxon>
        <taxon>Dichanthelium</taxon>
    </lineage>
</organism>
<sequence>VSLLTFSSLTSHSFAFPNQTKPSKKRKNKPSLRAAVAAPELVEDLVEEVLLRIPPDDPASLARAALVSRRWCRVAAAASSAAGSASSTDGPPLPCWASSATSSARASSFIPTSSFCPPRAAAGRGWRVLDARHGRVLLANLAWEEGPVHDALVVWDPVTGQRLELPELPRHQETLPWTSWNAAVLCGAGLPSTGWDVTVSSPLVLPSTSWNPLQWPPVQPHEPPVSSTAGASGVGTCDHIDCRRGPFLWLCALVGNTVYSKCEMKLGTRILGHEVLKYGFSTHEVSAIHLPYDSGMRGMSAIHLPPGRCCDYGQRIVLMTTEDDAGL</sequence>
<dbReference type="EMBL" id="LWDX02053693">
    <property type="protein sequence ID" value="OEL19410.1"/>
    <property type="molecule type" value="Genomic_DNA"/>
</dbReference>